<sequence>MKIIYIANIRIPTEKAHGVQIMEMCSAFSNAGNDVTLVVPKRLNNTNETPFDFYGIKENFKIVKLPVLDLVRFGKIGFWIQSTNFAKFATIYSLFKKSDLIYSRDELPLWFLSFFKNNLVLEIHIAKNNFISKRVFKKVKNIIAITQKLKDFYVKEYGVDEKKIFWSPDAVDLKNFLNLPDKNILRKEFDIPSDKKVVTYIGKLKTMGKSKGVEDIIEVFPRILEKNKQAFFLLVGINKSEIEDIVKIFEKFNINQESYKLVTHIPKKKIPEYLKISNVLIMSYPNIEHYALYMSPMKLFEYMASGNPIVASGLPSIREILNEENSVLVEPDDLDSLAHGINIVLSDDLFAKKIGNQAFSDVQNYTWDKRVAGILNFLCV</sequence>
<feature type="domain" description="Glycosyl transferase family 1" evidence="1">
    <location>
        <begin position="182"/>
        <end position="358"/>
    </location>
</feature>
<evidence type="ECO:0000313" key="4">
    <source>
        <dbReference type="Proteomes" id="UP000176865"/>
    </source>
</evidence>
<reference evidence="3 4" key="1">
    <citation type="journal article" date="2016" name="Nat. Commun.">
        <title>Thousands of microbial genomes shed light on interconnected biogeochemical processes in an aquifer system.</title>
        <authorList>
            <person name="Anantharaman K."/>
            <person name="Brown C.T."/>
            <person name="Hug L.A."/>
            <person name="Sharon I."/>
            <person name="Castelle C.J."/>
            <person name="Probst A.J."/>
            <person name="Thomas B.C."/>
            <person name="Singh A."/>
            <person name="Wilkins M.J."/>
            <person name="Karaoz U."/>
            <person name="Brodie E.L."/>
            <person name="Williams K.H."/>
            <person name="Hubbard S.S."/>
            <person name="Banfield J.F."/>
        </authorList>
    </citation>
    <scope>NUCLEOTIDE SEQUENCE [LARGE SCALE GENOMIC DNA]</scope>
</reference>
<dbReference type="InterPro" id="IPR028098">
    <property type="entry name" value="Glyco_trans_4-like_N"/>
</dbReference>
<dbReference type="SUPFAM" id="SSF53756">
    <property type="entry name" value="UDP-Glycosyltransferase/glycogen phosphorylase"/>
    <property type="match status" value="1"/>
</dbReference>
<dbReference type="GO" id="GO:0016757">
    <property type="term" value="F:glycosyltransferase activity"/>
    <property type="evidence" value="ECO:0007669"/>
    <property type="project" value="InterPro"/>
</dbReference>
<gene>
    <name evidence="3" type="ORF">A2996_02175</name>
</gene>
<dbReference type="Proteomes" id="UP000176865">
    <property type="component" value="Unassembled WGS sequence"/>
</dbReference>
<evidence type="ECO:0008006" key="5">
    <source>
        <dbReference type="Google" id="ProtNLM"/>
    </source>
</evidence>
<dbReference type="Gene3D" id="3.40.50.2000">
    <property type="entry name" value="Glycogen Phosphorylase B"/>
    <property type="match status" value="2"/>
</dbReference>
<evidence type="ECO:0000313" key="3">
    <source>
        <dbReference type="EMBL" id="OGD68226.1"/>
    </source>
</evidence>
<evidence type="ECO:0000259" key="2">
    <source>
        <dbReference type="Pfam" id="PF13439"/>
    </source>
</evidence>
<organism evidence="3 4">
    <name type="scientific">Candidatus Campbellbacteria bacterium RIFCSPLOWO2_01_FULL_34_15</name>
    <dbReference type="NCBI Taxonomy" id="1797579"/>
    <lineage>
        <taxon>Bacteria</taxon>
        <taxon>Candidatus Campbelliibacteriota</taxon>
    </lineage>
</organism>
<name>A0A1F5ELY1_9BACT</name>
<comment type="caution">
    <text evidence="3">The sequence shown here is derived from an EMBL/GenBank/DDBJ whole genome shotgun (WGS) entry which is preliminary data.</text>
</comment>
<protein>
    <recommendedName>
        <fullName evidence="5">Glycosyl transferase family 1 domain-containing protein</fullName>
    </recommendedName>
</protein>
<dbReference type="Pfam" id="PF00534">
    <property type="entry name" value="Glycos_transf_1"/>
    <property type="match status" value="1"/>
</dbReference>
<dbReference type="Pfam" id="PF13439">
    <property type="entry name" value="Glyco_transf_4"/>
    <property type="match status" value="1"/>
</dbReference>
<accession>A0A1F5ELY1</accession>
<evidence type="ECO:0000259" key="1">
    <source>
        <dbReference type="Pfam" id="PF00534"/>
    </source>
</evidence>
<proteinExistence type="predicted"/>
<dbReference type="EMBL" id="MFAB01000032">
    <property type="protein sequence ID" value="OGD68226.1"/>
    <property type="molecule type" value="Genomic_DNA"/>
</dbReference>
<dbReference type="CDD" id="cd03794">
    <property type="entry name" value="GT4_WbuB-like"/>
    <property type="match status" value="1"/>
</dbReference>
<feature type="domain" description="Glycosyltransferase subfamily 4-like N-terminal" evidence="2">
    <location>
        <begin position="19"/>
        <end position="174"/>
    </location>
</feature>
<dbReference type="AlphaFoldDB" id="A0A1F5ELY1"/>
<dbReference type="STRING" id="1797579.A2996_02175"/>
<dbReference type="InterPro" id="IPR001296">
    <property type="entry name" value="Glyco_trans_1"/>
</dbReference>
<dbReference type="PANTHER" id="PTHR12526">
    <property type="entry name" value="GLYCOSYLTRANSFERASE"/>
    <property type="match status" value="1"/>
</dbReference>